<dbReference type="AlphaFoldDB" id="A0A7R9F932"/>
<evidence type="ECO:0000256" key="1">
    <source>
        <dbReference type="SAM" id="Coils"/>
    </source>
</evidence>
<feature type="region of interest" description="Disordered" evidence="2">
    <location>
        <begin position="821"/>
        <end position="877"/>
    </location>
</feature>
<sequence>MVTMATANATNFAPTDSLNLAEKQAKEDKQKLKQMEKKMAAEEGKLVHLTSQMGALESQLKIKEQVQDQRIKEMQKASKHTSDTEVALRVSHSFLTSSDKIKPRSGDRTVTIDFLQEAAYLSSGSNVKCELVEELGNSLREKKEKAKKIIDELNAKLHKTDGRLTEEETSRKKLVQDLERAAQTIANIEKKRLELERIVKHNSLSEEVKASMREVELMKDLQTTKEKLTSAEEVIVSLTQDSEKLKEMIIKSEEQNQTLANYKDLEQKLKEEMAQKDEQIATMQTEMHELKNIISLSEEHSAMLENQVKELKEEASRNDPQKKLSELQQQVNEMVTALNEMMTRNEELEEQMNLNTCEIEQRDRVMHEQSKVLKVRDELILLLKAKEQQQDQAISNLQATLDERDKNMEKVNQEIAIKSAELHDLYSTLESKQVQVARLEKLVQQHEEQHDRSQKQRTRHEARIAELEETLQELRAPRYRQQQQPVSCVGIDNTKYAYTSKIKVRSCFTERPCRDQDPPPQRRTGCTATHITQHDNDTLVITNTQTDKHDLHTDPPLGQVVTPKETPTKEQEHDIRYEIEQRNDAVPQTMSANYSVTSIKLEEQNHNLNFKEESTKPTPPSQRKYLENMYKDDKHKQVTKDDQKYVSCSSSDESENGEYKEQIFKAFESKENKIHWIQTQLVKSDGSDVSGSENESVEANESGFWFTNTKDCFDAKMCMETIIKKKQEGTTEKMAGHAKAKMVLPIKITPPKRFLQTHQKQMQNQDTHSQSVHSNTSSDHETTYVTNKDPVGMCKKQLDEDPLGMYKRQLDEVRISADLEETSHSAPSLKGKFNSQSCGLNEQDWPSRTTHTERSYDTESESSEEERDVVTSSSILF</sequence>
<feature type="coiled-coil region" evidence="1">
    <location>
        <begin position="383"/>
        <end position="477"/>
    </location>
</feature>
<dbReference type="EMBL" id="OD569824">
    <property type="protein sequence ID" value="CAD7448309.1"/>
    <property type="molecule type" value="Genomic_DNA"/>
</dbReference>
<feature type="region of interest" description="Disordered" evidence="2">
    <location>
        <begin position="755"/>
        <end position="800"/>
    </location>
</feature>
<proteinExistence type="predicted"/>
<evidence type="ECO:0000256" key="2">
    <source>
        <dbReference type="SAM" id="MobiDB-lite"/>
    </source>
</evidence>
<accession>A0A7R9F932</accession>
<name>A0A7R9F932_9NEOP</name>
<gene>
    <name evidence="3" type="ORF">TBIB3V08_LOCUS10596</name>
</gene>
<protein>
    <submittedName>
        <fullName evidence="3">Uncharacterized protein</fullName>
    </submittedName>
</protein>
<keyword evidence="1" id="KW-0175">Coiled coil</keyword>
<feature type="compositionally biased region" description="Basic and acidic residues" evidence="2">
    <location>
        <begin position="633"/>
        <end position="644"/>
    </location>
</feature>
<feature type="region of interest" description="Disordered" evidence="2">
    <location>
        <begin position="547"/>
        <end position="571"/>
    </location>
</feature>
<feature type="compositionally biased region" description="Polar residues" evidence="2">
    <location>
        <begin position="833"/>
        <end position="849"/>
    </location>
</feature>
<feature type="compositionally biased region" description="Polar residues" evidence="2">
    <location>
        <begin position="756"/>
        <end position="777"/>
    </location>
</feature>
<reference evidence="3" key="1">
    <citation type="submission" date="2020-11" db="EMBL/GenBank/DDBJ databases">
        <authorList>
            <person name="Tran Van P."/>
        </authorList>
    </citation>
    <scope>NUCLEOTIDE SEQUENCE</scope>
</reference>
<feature type="coiled-coil region" evidence="1">
    <location>
        <begin position="132"/>
        <end position="358"/>
    </location>
</feature>
<evidence type="ECO:0000313" key="3">
    <source>
        <dbReference type="EMBL" id="CAD7448309.1"/>
    </source>
</evidence>
<feature type="region of interest" description="Disordered" evidence="2">
    <location>
        <begin position="633"/>
        <end position="653"/>
    </location>
</feature>
<feature type="compositionally biased region" description="Acidic residues" evidence="2">
    <location>
        <begin position="858"/>
        <end position="867"/>
    </location>
</feature>
<feature type="coiled-coil region" evidence="1">
    <location>
        <begin position="18"/>
        <end position="52"/>
    </location>
</feature>
<organism evidence="3">
    <name type="scientific">Timema bartmani</name>
    <dbReference type="NCBI Taxonomy" id="61472"/>
    <lineage>
        <taxon>Eukaryota</taxon>
        <taxon>Metazoa</taxon>
        <taxon>Ecdysozoa</taxon>
        <taxon>Arthropoda</taxon>
        <taxon>Hexapoda</taxon>
        <taxon>Insecta</taxon>
        <taxon>Pterygota</taxon>
        <taxon>Neoptera</taxon>
        <taxon>Polyneoptera</taxon>
        <taxon>Phasmatodea</taxon>
        <taxon>Timematodea</taxon>
        <taxon>Timematoidea</taxon>
        <taxon>Timematidae</taxon>
        <taxon>Timema</taxon>
    </lineage>
</organism>